<dbReference type="RefSeq" id="XP_001226687.1">
    <property type="nucleotide sequence ID" value="XM_001226686.1"/>
</dbReference>
<dbReference type="Proteomes" id="UP000001056">
    <property type="component" value="Unassembled WGS sequence"/>
</dbReference>
<dbReference type="EMBL" id="CH408034">
    <property type="protein sequence ID" value="EAQ84746.1"/>
    <property type="molecule type" value="Genomic_DNA"/>
</dbReference>
<evidence type="ECO:0000313" key="1">
    <source>
        <dbReference type="EMBL" id="EAQ84746.1"/>
    </source>
</evidence>
<protein>
    <submittedName>
        <fullName evidence="1">Uncharacterized protein</fullName>
    </submittedName>
</protein>
<dbReference type="InParanoid" id="Q2GTE4"/>
<evidence type="ECO:0000313" key="2">
    <source>
        <dbReference type="Proteomes" id="UP000001056"/>
    </source>
</evidence>
<name>Q2GTE4_CHAGB</name>
<organism evidence="1 2">
    <name type="scientific">Chaetomium globosum (strain ATCC 6205 / CBS 148.51 / DSM 1962 / NBRC 6347 / NRRL 1970)</name>
    <name type="common">Soil fungus</name>
    <dbReference type="NCBI Taxonomy" id="306901"/>
    <lineage>
        <taxon>Eukaryota</taxon>
        <taxon>Fungi</taxon>
        <taxon>Dikarya</taxon>
        <taxon>Ascomycota</taxon>
        <taxon>Pezizomycotina</taxon>
        <taxon>Sordariomycetes</taxon>
        <taxon>Sordariomycetidae</taxon>
        <taxon>Sordariales</taxon>
        <taxon>Chaetomiaceae</taxon>
        <taxon>Chaetomium</taxon>
    </lineage>
</organism>
<dbReference type="VEuPathDB" id="FungiDB:CHGG_08760"/>
<dbReference type="HOGENOM" id="CLU_3207571_0_0_1"/>
<sequence>MLHLQRGGLFGSAVDLARDIIPGLCGSNFSTRSLPPGFVQTCWDS</sequence>
<proteinExistence type="predicted"/>
<reference evidence="2" key="1">
    <citation type="journal article" date="2015" name="Genome Announc.">
        <title>Draft genome sequence of the cellulolytic fungus Chaetomium globosum.</title>
        <authorList>
            <person name="Cuomo C.A."/>
            <person name="Untereiner W.A."/>
            <person name="Ma L.-J."/>
            <person name="Grabherr M."/>
            <person name="Birren B.W."/>
        </authorList>
    </citation>
    <scope>NUCLEOTIDE SEQUENCE [LARGE SCALE GENOMIC DNA]</scope>
    <source>
        <strain evidence="2">ATCC 6205 / CBS 148.51 / DSM 1962 / NBRC 6347 / NRRL 1970</strain>
    </source>
</reference>
<dbReference type="GeneID" id="4395824"/>
<gene>
    <name evidence="1" type="ORF">CHGG_08760</name>
</gene>
<dbReference type="AlphaFoldDB" id="Q2GTE4"/>
<keyword evidence="2" id="KW-1185">Reference proteome</keyword>
<accession>Q2GTE4</accession>